<proteinExistence type="predicted"/>
<keyword evidence="3" id="KW-1185">Reference proteome</keyword>
<evidence type="ECO:0000313" key="3">
    <source>
        <dbReference type="Proteomes" id="UP000499080"/>
    </source>
</evidence>
<comment type="caution">
    <text evidence="2">The sequence shown here is derived from an EMBL/GenBank/DDBJ whole genome shotgun (WGS) entry which is preliminary data.</text>
</comment>
<feature type="domain" description="Mutator-like transposase" evidence="1">
    <location>
        <begin position="23"/>
        <end position="356"/>
    </location>
</feature>
<sequence>MPRSTRIFKKRSAENTGKGILNSIIDVNILANVFKNFVNCKNCNSGLELQVLKSTSGLAISFILDCFQCEYTHEFSSSDFHEGTQIATVNTRYVYALRSIGKGAEAGRMFCAVMNLPQPTTRFQEYNKRLLNATKAVCESTMQKAAKETIVENNSDNNIAVAVDGTWQKRGYTSHNGVVTVTSMDTGKIIDIDALSRYCACKNKKNHEASCKSNFRGYIFKRSLTFHNARYMKYLGDRDSKTFEAIAKENIYGDEFQVEKLECIGHVMKRMGSRLRRLKEKMKGQVLSDGKRLSGKNRLTDSQIDKKQNYYGLAIRRNLDCVHAMRQAIWAIFMHKLPTDENPQHGFCNIGEDSWCGFKKAEATGSAYKHKNNLPVAVVQAMRPVFRDLSHPDLLKKCVYGNTQNPNESVNNVIWSRVPKSTFVQIEALSLGVYDAVCTFNEGNSERLQILQNLGIEPGEYTLHALKCLDKEKLLRAKYAFSQQSKERRKAKRYKRKREEKNKTNAEIAGYGAGMF</sequence>
<evidence type="ECO:0000259" key="1">
    <source>
        <dbReference type="Pfam" id="PF20700"/>
    </source>
</evidence>
<accession>A0A4Y2TF93</accession>
<organism evidence="2 3">
    <name type="scientific">Araneus ventricosus</name>
    <name type="common">Orbweaver spider</name>
    <name type="synonym">Epeira ventricosa</name>
    <dbReference type="NCBI Taxonomy" id="182803"/>
    <lineage>
        <taxon>Eukaryota</taxon>
        <taxon>Metazoa</taxon>
        <taxon>Ecdysozoa</taxon>
        <taxon>Arthropoda</taxon>
        <taxon>Chelicerata</taxon>
        <taxon>Arachnida</taxon>
        <taxon>Araneae</taxon>
        <taxon>Araneomorphae</taxon>
        <taxon>Entelegynae</taxon>
        <taxon>Araneoidea</taxon>
        <taxon>Araneidae</taxon>
        <taxon>Araneus</taxon>
    </lineage>
</organism>
<gene>
    <name evidence="2" type="ORF">AVEN_156150_1</name>
</gene>
<dbReference type="Pfam" id="PF20700">
    <property type="entry name" value="Mutator"/>
    <property type="match status" value="1"/>
</dbReference>
<reference evidence="2 3" key="1">
    <citation type="journal article" date="2019" name="Sci. Rep.">
        <title>Orb-weaving spider Araneus ventricosus genome elucidates the spidroin gene catalogue.</title>
        <authorList>
            <person name="Kono N."/>
            <person name="Nakamura H."/>
            <person name="Ohtoshi R."/>
            <person name="Moran D.A.P."/>
            <person name="Shinohara A."/>
            <person name="Yoshida Y."/>
            <person name="Fujiwara M."/>
            <person name="Mori M."/>
            <person name="Tomita M."/>
            <person name="Arakawa K."/>
        </authorList>
    </citation>
    <scope>NUCLEOTIDE SEQUENCE [LARGE SCALE GENOMIC DNA]</scope>
</reference>
<dbReference type="EMBL" id="BGPR01028240">
    <property type="protein sequence ID" value="GBN99282.1"/>
    <property type="molecule type" value="Genomic_DNA"/>
</dbReference>
<dbReference type="AlphaFoldDB" id="A0A4Y2TF93"/>
<dbReference type="InterPro" id="IPR049012">
    <property type="entry name" value="Mutator_transp_dom"/>
</dbReference>
<evidence type="ECO:0000313" key="2">
    <source>
        <dbReference type="EMBL" id="GBN99282.1"/>
    </source>
</evidence>
<name>A0A4Y2TF93_ARAVE</name>
<dbReference type="Proteomes" id="UP000499080">
    <property type="component" value="Unassembled WGS sequence"/>
</dbReference>
<protein>
    <recommendedName>
        <fullName evidence="1">Mutator-like transposase domain-containing protein</fullName>
    </recommendedName>
</protein>